<name>A0A834CI32_ORYME</name>
<evidence type="ECO:0000256" key="2">
    <source>
        <dbReference type="SAM" id="SignalP"/>
    </source>
</evidence>
<protein>
    <submittedName>
        <fullName evidence="3">Uncharacterized protein</fullName>
    </submittedName>
</protein>
<dbReference type="Proteomes" id="UP000646548">
    <property type="component" value="Unassembled WGS sequence"/>
</dbReference>
<comment type="caution">
    <text evidence="3">The sequence shown here is derived from an EMBL/GenBank/DDBJ whole genome shotgun (WGS) entry which is preliminary data.</text>
</comment>
<feature type="signal peptide" evidence="2">
    <location>
        <begin position="1"/>
        <end position="23"/>
    </location>
</feature>
<keyword evidence="2" id="KW-0732">Signal</keyword>
<organism evidence="3 4">
    <name type="scientific">Oryzias melastigma</name>
    <name type="common">Marine medaka</name>
    <dbReference type="NCBI Taxonomy" id="30732"/>
    <lineage>
        <taxon>Eukaryota</taxon>
        <taxon>Metazoa</taxon>
        <taxon>Chordata</taxon>
        <taxon>Craniata</taxon>
        <taxon>Vertebrata</taxon>
        <taxon>Euteleostomi</taxon>
        <taxon>Actinopterygii</taxon>
        <taxon>Neopterygii</taxon>
        <taxon>Teleostei</taxon>
        <taxon>Neoteleostei</taxon>
        <taxon>Acanthomorphata</taxon>
        <taxon>Ovalentaria</taxon>
        <taxon>Atherinomorphae</taxon>
        <taxon>Beloniformes</taxon>
        <taxon>Adrianichthyidae</taxon>
        <taxon>Oryziinae</taxon>
        <taxon>Oryzias</taxon>
    </lineage>
</organism>
<dbReference type="EMBL" id="WKFB01000297">
    <property type="protein sequence ID" value="KAF6727853.1"/>
    <property type="molecule type" value="Genomic_DNA"/>
</dbReference>
<accession>A0A834CI32</accession>
<feature type="region of interest" description="Disordered" evidence="1">
    <location>
        <begin position="30"/>
        <end position="72"/>
    </location>
</feature>
<evidence type="ECO:0000313" key="3">
    <source>
        <dbReference type="EMBL" id="KAF6727853.1"/>
    </source>
</evidence>
<reference evidence="3" key="1">
    <citation type="journal article" name="BMC Genomics">
        <title>Long-read sequencing and de novo genome assembly of marine medaka (Oryzias melastigma).</title>
        <authorList>
            <person name="Liang P."/>
            <person name="Saqib H.S.A."/>
            <person name="Ni X."/>
            <person name="Shen Y."/>
        </authorList>
    </citation>
    <scope>NUCLEOTIDE SEQUENCE</scope>
    <source>
        <strain evidence="3">Bigg-433</strain>
    </source>
</reference>
<sequence length="72" mass="8443">MKNRMICWKVSLLLLPFGFSIKAQNLEWKRSRGGTGEERNKRGGEEEWEEWLTSRREMGGAEEERIGRSKGE</sequence>
<proteinExistence type="predicted"/>
<feature type="compositionally biased region" description="Basic and acidic residues" evidence="1">
    <location>
        <begin position="30"/>
        <end position="45"/>
    </location>
</feature>
<feature type="compositionally biased region" description="Basic and acidic residues" evidence="1">
    <location>
        <begin position="52"/>
        <end position="72"/>
    </location>
</feature>
<evidence type="ECO:0000256" key="1">
    <source>
        <dbReference type="SAM" id="MobiDB-lite"/>
    </source>
</evidence>
<dbReference type="AlphaFoldDB" id="A0A834CI32"/>
<gene>
    <name evidence="3" type="ORF">FQA47_023307</name>
</gene>
<evidence type="ECO:0000313" key="4">
    <source>
        <dbReference type="Proteomes" id="UP000646548"/>
    </source>
</evidence>
<feature type="chain" id="PRO_5032682088" evidence="2">
    <location>
        <begin position="24"/>
        <end position="72"/>
    </location>
</feature>